<dbReference type="EMBL" id="CAJVPT010018479">
    <property type="protein sequence ID" value="CAG8634549.1"/>
    <property type="molecule type" value="Genomic_DNA"/>
</dbReference>
<keyword evidence="2" id="KW-1185">Reference proteome</keyword>
<gene>
    <name evidence="1" type="ORF">ACOLOM_LOCUS7749</name>
</gene>
<dbReference type="Proteomes" id="UP000789525">
    <property type="component" value="Unassembled WGS sequence"/>
</dbReference>
<organism evidence="1 2">
    <name type="scientific">Acaulospora colombiana</name>
    <dbReference type="NCBI Taxonomy" id="27376"/>
    <lineage>
        <taxon>Eukaryota</taxon>
        <taxon>Fungi</taxon>
        <taxon>Fungi incertae sedis</taxon>
        <taxon>Mucoromycota</taxon>
        <taxon>Glomeromycotina</taxon>
        <taxon>Glomeromycetes</taxon>
        <taxon>Diversisporales</taxon>
        <taxon>Acaulosporaceae</taxon>
        <taxon>Acaulospora</taxon>
    </lineage>
</organism>
<proteinExistence type="predicted"/>
<accession>A0ACA9N4T4</accession>
<feature type="non-terminal residue" evidence="1">
    <location>
        <position position="1"/>
    </location>
</feature>
<comment type="caution">
    <text evidence="1">The sequence shown here is derived from an EMBL/GenBank/DDBJ whole genome shotgun (WGS) entry which is preliminary data.</text>
</comment>
<evidence type="ECO:0000313" key="2">
    <source>
        <dbReference type="Proteomes" id="UP000789525"/>
    </source>
</evidence>
<name>A0ACA9N4T4_9GLOM</name>
<evidence type="ECO:0000313" key="1">
    <source>
        <dbReference type="EMBL" id="CAG8634549.1"/>
    </source>
</evidence>
<sequence>NENYLLSYHPRSNTIHTLYHSDAESNDVIKSILHSLRFHDIVSRGETKVDDLNTEEATQHIKESMRVSHEWTNEKFGNFVAELDDKDWQSDVIFWLDRGFRVKWERSKDKEKTI</sequence>
<reference evidence="1" key="1">
    <citation type="submission" date="2021-06" db="EMBL/GenBank/DDBJ databases">
        <authorList>
            <person name="Kallberg Y."/>
            <person name="Tangrot J."/>
            <person name="Rosling A."/>
        </authorList>
    </citation>
    <scope>NUCLEOTIDE SEQUENCE</scope>
    <source>
        <strain evidence="1">CL356</strain>
    </source>
</reference>
<protein>
    <submittedName>
        <fullName evidence="1">5343_t:CDS:1</fullName>
    </submittedName>
</protein>